<evidence type="ECO:0000256" key="1">
    <source>
        <dbReference type="SAM" id="MobiDB-lite"/>
    </source>
</evidence>
<gene>
    <name evidence="3" type="ORF">E2C01_073797</name>
</gene>
<accession>A0A5B7IBL2</accession>
<feature type="chain" id="PRO_5022920929" evidence="2">
    <location>
        <begin position="36"/>
        <end position="100"/>
    </location>
</feature>
<protein>
    <submittedName>
        <fullName evidence="3">Uncharacterized protein</fullName>
    </submittedName>
</protein>
<comment type="caution">
    <text evidence="3">The sequence shown here is derived from an EMBL/GenBank/DDBJ whole genome shotgun (WGS) entry which is preliminary data.</text>
</comment>
<reference evidence="3 4" key="1">
    <citation type="submission" date="2019-05" db="EMBL/GenBank/DDBJ databases">
        <title>Another draft genome of Portunus trituberculatus and its Hox gene families provides insights of decapod evolution.</title>
        <authorList>
            <person name="Jeong J.-H."/>
            <person name="Song I."/>
            <person name="Kim S."/>
            <person name="Choi T."/>
            <person name="Kim D."/>
            <person name="Ryu S."/>
            <person name="Kim W."/>
        </authorList>
    </citation>
    <scope>NUCLEOTIDE SEQUENCE [LARGE SCALE GENOMIC DNA]</scope>
    <source>
        <tissue evidence="3">Muscle</tissue>
    </source>
</reference>
<evidence type="ECO:0000256" key="2">
    <source>
        <dbReference type="SAM" id="SignalP"/>
    </source>
</evidence>
<proteinExistence type="predicted"/>
<organism evidence="3 4">
    <name type="scientific">Portunus trituberculatus</name>
    <name type="common">Swimming crab</name>
    <name type="synonym">Neptunus trituberculatus</name>
    <dbReference type="NCBI Taxonomy" id="210409"/>
    <lineage>
        <taxon>Eukaryota</taxon>
        <taxon>Metazoa</taxon>
        <taxon>Ecdysozoa</taxon>
        <taxon>Arthropoda</taxon>
        <taxon>Crustacea</taxon>
        <taxon>Multicrustacea</taxon>
        <taxon>Malacostraca</taxon>
        <taxon>Eumalacostraca</taxon>
        <taxon>Eucarida</taxon>
        <taxon>Decapoda</taxon>
        <taxon>Pleocyemata</taxon>
        <taxon>Brachyura</taxon>
        <taxon>Eubrachyura</taxon>
        <taxon>Portunoidea</taxon>
        <taxon>Portunidae</taxon>
        <taxon>Portuninae</taxon>
        <taxon>Portunus</taxon>
    </lineage>
</organism>
<evidence type="ECO:0000313" key="4">
    <source>
        <dbReference type="Proteomes" id="UP000324222"/>
    </source>
</evidence>
<dbReference type="Proteomes" id="UP000324222">
    <property type="component" value="Unassembled WGS sequence"/>
</dbReference>
<dbReference type="EMBL" id="VSRR010050717">
    <property type="protein sequence ID" value="MPC79279.1"/>
    <property type="molecule type" value="Genomic_DNA"/>
</dbReference>
<feature type="signal peptide" evidence="2">
    <location>
        <begin position="1"/>
        <end position="35"/>
    </location>
</feature>
<feature type="compositionally biased region" description="Acidic residues" evidence="1">
    <location>
        <begin position="72"/>
        <end position="82"/>
    </location>
</feature>
<evidence type="ECO:0000313" key="3">
    <source>
        <dbReference type="EMBL" id="MPC79279.1"/>
    </source>
</evidence>
<keyword evidence="2" id="KW-0732">Signal</keyword>
<keyword evidence="4" id="KW-1185">Reference proteome</keyword>
<name>A0A5B7IBL2_PORTR</name>
<dbReference type="AlphaFoldDB" id="A0A5B7IBL2"/>
<feature type="compositionally biased region" description="Basic and acidic residues" evidence="1">
    <location>
        <begin position="60"/>
        <end position="71"/>
    </location>
</feature>
<feature type="region of interest" description="Disordered" evidence="1">
    <location>
        <begin position="51"/>
        <end position="100"/>
    </location>
</feature>
<sequence>MEGSIASDRMSLYLLLCYSLSLLASLLCSNRRGQGADIQLSTVISWLRGKAKGATLARGPQREKEKEKEKEKEEEEKEEEEEDSRHRLPFLYSAPEPHLH</sequence>